<protein>
    <recommendedName>
        <fullName evidence="6">Inhibitor I9 domain-containing protein</fullName>
    </recommendedName>
</protein>
<comment type="function">
    <text evidence="4">Cytosolic inhibitor of vacuolar proteinase B (yscB), probably regulating protease B activity during limited proteolysis. PBI2 is a component of the LMA1 complex, which is involved in the facilitation of vesicle fusion such as homotypic vacuole and ER-derived COPII vesicle fusion with the Golgi.</text>
</comment>
<evidence type="ECO:0000256" key="5">
    <source>
        <dbReference type="ARBA" id="ARBA00062658"/>
    </source>
</evidence>
<dbReference type="InterPro" id="IPR037045">
    <property type="entry name" value="S8pro/Inhibitor_I9_sf"/>
</dbReference>
<keyword evidence="2" id="KW-0722">Serine protease inhibitor</keyword>
<dbReference type="SUPFAM" id="SSF54897">
    <property type="entry name" value="Protease propeptides/inhibitors"/>
    <property type="match status" value="1"/>
</dbReference>
<comment type="caution">
    <text evidence="7">The sequence shown here is derived from an EMBL/GenBank/DDBJ whole genome shotgun (WGS) entry which is preliminary data.</text>
</comment>
<dbReference type="Proteomes" id="UP000669133">
    <property type="component" value="Unassembled WGS sequence"/>
</dbReference>
<sequence>MSDNKAYIVTLKDDTSDQEVESIKSKIKDLGGEITNEFSLIKGFAVKLPQIHADSLHKVNQIATVEEDKEVHTQ</sequence>
<dbReference type="Pfam" id="PF05922">
    <property type="entry name" value="Inhibitor_I9"/>
    <property type="match status" value="1"/>
</dbReference>
<dbReference type="PANTHER" id="PTHR28288">
    <property type="entry name" value="PROTEASE B INHIBITOR 2"/>
    <property type="match status" value="1"/>
</dbReference>
<dbReference type="PANTHER" id="PTHR28288:SF2">
    <property type="entry name" value="PROTEASE B INHIBITOR 2"/>
    <property type="match status" value="1"/>
</dbReference>
<feature type="domain" description="Inhibitor I9" evidence="6">
    <location>
        <begin position="7"/>
        <end position="74"/>
    </location>
</feature>
<evidence type="ECO:0000256" key="1">
    <source>
        <dbReference type="ARBA" id="ARBA00022690"/>
    </source>
</evidence>
<evidence type="ECO:0000256" key="3">
    <source>
        <dbReference type="ARBA" id="ARBA00038069"/>
    </source>
</evidence>
<comment type="subunit">
    <text evidence="5">Part of the heterodimeric LMA1 complex together with the thioredoxin II/TRX2. LMA1 binds to the ATPase SEC18.</text>
</comment>
<dbReference type="GO" id="GO:0004867">
    <property type="term" value="F:serine-type endopeptidase inhibitor activity"/>
    <property type="evidence" value="ECO:0007669"/>
    <property type="project" value="UniProtKB-KW"/>
</dbReference>
<dbReference type="GO" id="GO:0042144">
    <property type="term" value="P:vacuole fusion, non-autophagic"/>
    <property type="evidence" value="ECO:0007669"/>
    <property type="project" value="TreeGrafter"/>
</dbReference>
<keyword evidence="1" id="KW-0646">Protease inhibitor</keyword>
<evidence type="ECO:0000256" key="4">
    <source>
        <dbReference type="ARBA" id="ARBA00054668"/>
    </source>
</evidence>
<evidence type="ECO:0000256" key="2">
    <source>
        <dbReference type="ARBA" id="ARBA00022900"/>
    </source>
</evidence>
<dbReference type="InterPro" id="IPR052471">
    <property type="entry name" value="PBI_I9"/>
</dbReference>
<dbReference type="GeneID" id="93650562"/>
<name>A0A8H8DB64_9ASCO</name>
<dbReference type="AlphaFoldDB" id="A0A8H8DB64"/>
<evidence type="ECO:0000259" key="6">
    <source>
        <dbReference type="Pfam" id="PF05922"/>
    </source>
</evidence>
<organism evidence="7 8">
    <name type="scientific">Candida metapsilosis</name>
    <dbReference type="NCBI Taxonomy" id="273372"/>
    <lineage>
        <taxon>Eukaryota</taxon>
        <taxon>Fungi</taxon>
        <taxon>Dikarya</taxon>
        <taxon>Ascomycota</taxon>
        <taxon>Saccharomycotina</taxon>
        <taxon>Pichiomycetes</taxon>
        <taxon>Debaryomycetaceae</taxon>
        <taxon>Candida/Lodderomyces clade</taxon>
        <taxon>Candida</taxon>
    </lineage>
</organism>
<comment type="similarity">
    <text evidence="3">Belongs to the protease inhibitor I9 family.</text>
</comment>
<dbReference type="EMBL" id="JAEOAQ010000002">
    <property type="protein sequence ID" value="KAG5420053.1"/>
    <property type="molecule type" value="Genomic_DNA"/>
</dbReference>
<proteinExistence type="inferred from homology"/>
<evidence type="ECO:0000313" key="8">
    <source>
        <dbReference type="Proteomes" id="UP000669133"/>
    </source>
</evidence>
<dbReference type="Gene3D" id="3.30.70.80">
    <property type="entry name" value="Peptidase S8 propeptide/proteinase inhibitor I9"/>
    <property type="match status" value="1"/>
</dbReference>
<dbReference type="RefSeq" id="XP_067549169.1">
    <property type="nucleotide sequence ID" value="XM_067690733.1"/>
</dbReference>
<dbReference type="FunFam" id="3.30.70.80:FF:000005">
    <property type="entry name" value="Proteinase inhibitor I2B"/>
    <property type="match status" value="1"/>
</dbReference>
<dbReference type="InterPro" id="IPR010259">
    <property type="entry name" value="S8pro/Inhibitor_I9"/>
</dbReference>
<evidence type="ECO:0000313" key="7">
    <source>
        <dbReference type="EMBL" id="KAG5420053.1"/>
    </source>
</evidence>
<keyword evidence="8" id="KW-1185">Reference proteome</keyword>
<accession>A0A8H8DB64</accession>
<gene>
    <name evidence="7" type="ORF">I9W82_001933</name>
</gene>
<dbReference type="OrthoDB" id="5518345at2759"/>
<reference evidence="7 8" key="1">
    <citation type="submission" date="2020-12" db="EMBL/GenBank/DDBJ databases">
        <title>Effect of drift, selection, and recombination on the evolution of hybrid genomes in Candida yeast pathogens.</title>
        <authorList>
            <person name="Mixao V."/>
            <person name="Ksiezopolska E."/>
            <person name="Saus E."/>
            <person name="Boekhout T."/>
            <person name="Gacser A."/>
            <person name="Gabaldon T."/>
        </authorList>
    </citation>
    <scope>NUCLEOTIDE SEQUENCE [LARGE SCALE GENOMIC DNA]</scope>
    <source>
        <strain evidence="7 8">BP57</strain>
    </source>
</reference>